<dbReference type="CDD" id="cd10170">
    <property type="entry name" value="ASKHA_NBD_HSP70"/>
    <property type="match status" value="1"/>
</dbReference>
<evidence type="ECO:0000313" key="2">
    <source>
        <dbReference type="Proteomes" id="UP000799118"/>
    </source>
</evidence>
<evidence type="ECO:0000313" key="1">
    <source>
        <dbReference type="EMBL" id="KAE9390767.1"/>
    </source>
</evidence>
<proteinExistence type="predicted"/>
<name>A0A6A4H0P3_9AGAR</name>
<accession>A0A6A4H0P3</accession>
<dbReference type="PANTHER" id="PTHR14187">
    <property type="entry name" value="ALPHA KINASE/ELONGATION FACTOR 2 KINASE"/>
    <property type="match status" value="1"/>
</dbReference>
<organism evidence="1 2">
    <name type="scientific">Gymnopus androsaceus JB14</name>
    <dbReference type="NCBI Taxonomy" id="1447944"/>
    <lineage>
        <taxon>Eukaryota</taxon>
        <taxon>Fungi</taxon>
        <taxon>Dikarya</taxon>
        <taxon>Basidiomycota</taxon>
        <taxon>Agaricomycotina</taxon>
        <taxon>Agaricomycetes</taxon>
        <taxon>Agaricomycetidae</taxon>
        <taxon>Agaricales</taxon>
        <taxon>Marasmiineae</taxon>
        <taxon>Omphalotaceae</taxon>
        <taxon>Gymnopus</taxon>
    </lineage>
</organism>
<keyword evidence="2" id="KW-1185">Reference proteome</keyword>
<dbReference type="OrthoDB" id="2963168at2759"/>
<dbReference type="InterPro" id="IPR043129">
    <property type="entry name" value="ATPase_NBD"/>
</dbReference>
<dbReference type="EMBL" id="ML769647">
    <property type="protein sequence ID" value="KAE9390767.1"/>
    <property type="molecule type" value="Genomic_DNA"/>
</dbReference>
<dbReference type="Gene3D" id="3.90.640.10">
    <property type="entry name" value="Actin, Chain A, domain 4"/>
    <property type="match status" value="1"/>
</dbReference>
<evidence type="ECO:0008006" key="3">
    <source>
        <dbReference type="Google" id="ProtNLM"/>
    </source>
</evidence>
<reference evidence="1" key="1">
    <citation type="journal article" date="2019" name="Environ. Microbiol.">
        <title>Fungal ecological strategies reflected in gene transcription - a case study of two litter decomposers.</title>
        <authorList>
            <person name="Barbi F."/>
            <person name="Kohler A."/>
            <person name="Barry K."/>
            <person name="Baskaran P."/>
            <person name="Daum C."/>
            <person name="Fauchery L."/>
            <person name="Ihrmark K."/>
            <person name="Kuo A."/>
            <person name="LaButti K."/>
            <person name="Lipzen A."/>
            <person name="Morin E."/>
            <person name="Grigoriev I.V."/>
            <person name="Henrissat B."/>
            <person name="Lindahl B."/>
            <person name="Martin F."/>
        </authorList>
    </citation>
    <scope>NUCLEOTIDE SEQUENCE</scope>
    <source>
        <strain evidence="1">JB14</strain>
    </source>
</reference>
<protein>
    <recommendedName>
        <fullName evidence="3">Actin-like ATPase domain-containing protein</fullName>
    </recommendedName>
</protein>
<dbReference type="SUPFAM" id="SSF53067">
    <property type="entry name" value="Actin-like ATPase domain"/>
    <property type="match status" value="2"/>
</dbReference>
<dbReference type="Proteomes" id="UP000799118">
    <property type="component" value="Unassembled WGS sequence"/>
</dbReference>
<dbReference type="PANTHER" id="PTHR14187:SF5">
    <property type="entry name" value="HEAT SHOCK 70 KDA PROTEIN 12A"/>
    <property type="match status" value="1"/>
</dbReference>
<sequence length="586" mass="65522">MQLPTITRKPYDGNSRKLVIAFDIGTTFSGVSYSILDPGAVPVIHGVTSFPAQENVGGSAKIPSIIYYDKEGQVRAVGSEATEPAFIVQAEDEEFIKVEWFKLHLRPETMKLDFDLDPLPSNKTPVMVFSDFLRYLFECTKAYIQEDTLGKERWPSVQNNIDFILAHPNGWEIVQQAQMRNAAVQAGLVSESESRARVHFVTEGEASLHFCINKKVPFKPDEGVIIVDAGGGTVDTSAYRQSPLGSFEEIVASRCIGQGSAFVGRRAYRYLQEKLKGSRFEEEALNIASEFDAKAKLIFRSAADPVYIKFGTTRVRDLSLDIKGGQLKLVGEVVKSFFEPSIKAVVQAVKEQQKESAIQIKAVFLVGGYSASPWLFLNLHDELTPLGLTVSRPDAHLNKAVADGALSYYLDHFVSVRVPRVTYGTDCATTYDPTNIEHLRRRHLLVTQPTGRQAIPNTFSTILAKGTQVHEEKEFYQEFFRESSIRSSFTSVASDIMAYRGKYTDPRWLDIEPQMFTTLCTIFADVSDAVQLAGMVNGRFYYRAEFKIVLLFGGTETKALISWLDDGKEKRSPATIVFDQTNQLTR</sequence>
<gene>
    <name evidence="1" type="ORF">BT96DRAFT_925681</name>
</gene>
<dbReference type="AlphaFoldDB" id="A0A6A4H0P3"/>
<dbReference type="Gene3D" id="3.30.420.40">
    <property type="match status" value="2"/>
</dbReference>